<dbReference type="GO" id="GO:0016887">
    <property type="term" value="F:ATP hydrolysis activity"/>
    <property type="evidence" value="ECO:0007669"/>
    <property type="project" value="InterPro"/>
</dbReference>
<keyword evidence="7 10" id="KW-1133">Transmembrane helix</keyword>
<reference evidence="12 13" key="2">
    <citation type="journal article" date="2019" name="G3 (Bethesda)">
        <title>Hybrid Assembly of the Genome of the Entomopathogenic Nematode Steinernema carpocapsae Identifies the X-Chromosome.</title>
        <authorList>
            <person name="Serra L."/>
            <person name="Macchietto M."/>
            <person name="Macias-Munoz A."/>
            <person name="McGill C.J."/>
            <person name="Rodriguez I.M."/>
            <person name="Rodriguez B."/>
            <person name="Murad R."/>
            <person name="Mortazavi A."/>
        </authorList>
    </citation>
    <scope>NUCLEOTIDE SEQUENCE [LARGE SCALE GENOMIC DNA]</scope>
    <source>
        <strain evidence="12 13">ALL</strain>
    </source>
</reference>
<dbReference type="PANTHER" id="PTHR19229:SF260">
    <property type="entry name" value="ABC TRANSPORTER DOMAIN-CONTAINING PROTEIN"/>
    <property type="match status" value="1"/>
</dbReference>
<dbReference type="InterPro" id="IPR003439">
    <property type="entry name" value="ABC_transporter-like_ATP-bd"/>
</dbReference>
<comment type="subcellular location">
    <subcellularLocation>
        <location evidence="1">Membrane</location>
        <topology evidence="1">Multi-pass membrane protein</topology>
    </subcellularLocation>
</comment>
<keyword evidence="8 10" id="KW-0472">Membrane</keyword>
<keyword evidence="6" id="KW-0067">ATP-binding</keyword>
<dbReference type="OrthoDB" id="5854680at2759"/>
<evidence type="ECO:0000256" key="2">
    <source>
        <dbReference type="ARBA" id="ARBA00008869"/>
    </source>
</evidence>
<proteinExistence type="inferred from homology"/>
<dbReference type="SUPFAM" id="SSF52540">
    <property type="entry name" value="P-loop containing nucleoside triphosphate hydrolases"/>
    <property type="match status" value="1"/>
</dbReference>
<comment type="similarity">
    <text evidence="2">Belongs to the ABC transporter superfamily. ABCA family.</text>
</comment>
<dbReference type="GO" id="GO:0005319">
    <property type="term" value="F:lipid transporter activity"/>
    <property type="evidence" value="ECO:0007669"/>
    <property type="project" value="TreeGrafter"/>
</dbReference>
<evidence type="ECO:0000256" key="3">
    <source>
        <dbReference type="ARBA" id="ARBA00022448"/>
    </source>
</evidence>
<evidence type="ECO:0000313" key="12">
    <source>
        <dbReference type="EMBL" id="TKR94885.1"/>
    </source>
</evidence>
<dbReference type="InterPro" id="IPR056264">
    <property type="entry name" value="R2_ABCA1-4-like"/>
</dbReference>
<feature type="transmembrane region" description="Helical" evidence="10">
    <location>
        <begin position="193"/>
        <end position="214"/>
    </location>
</feature>
<keyword evidence="13" id="KW-1185">Reference proteome</keyword>
<evidence type="ECO:0000313" key="13">
    <source>
        <dbReference type="Proteomes" id="UP000298663"/>
    </source>
</evidence>
<evidence type="ECO:0000256" key="6">
    <source>
        <dbReference type="ARBA" id="ARBA00022840"/>
    </source>
</evidence>
<feature type="transmembrane region" description="Helical" evidence="10">
    <location>
        <begin position="326"/>
        <end position="350"/>
    </location>
</feature>
<evidence type="ECO:0000256" key="10">
    <source>
        <dbReference type="SAM" id="Phobius"/>
    </source>
</evidence>
<evidence type="ECO:0000256" key="8">
    <source>
        <dbReference type="ARBA" id="ARBA00023136"/>
    </source>
</evidence>
<feature type="transmembrane region" description="Helical" evidence="10">
    <location>
        <begin position="111"/>
        <end position="134"/>
    </location>
</feature>
<dbReference type="CDD" id="cd03263">
    <property type="entry name" value="ABC_subfamily_A"/>
    <property type="match status" value="1"/>
</dbReference>
<name>A0A4V6A6K2_STECR</name>
<feature type="transmembrane region" description="Helical" evidence="10">
    <location>
        <begin position="220"/>
        <end position="246"/>
    </location>
</feature>
<dbReference type="Gene3D" id="3.40.50.300">
    <property type="entry name" value="P-loop containing nucleotide triphosphate hydrolases"/>
    <property type="match status" value="1"/>
</dbReference>
<dbReference type="STRING" id="34508.A0A4V6A6K2"/>
<dbReference type="EMBL" id="AZBU02000002">
    <property type="protein sequence ID" value="TKR94885.1"/>
    <property type="molecule type" value="Genomic_DNA"/>
</dbReference>
<dbReference type="AlphaFoldDB" id="A0A4V6A6K2"/>
<keyword evidence="5" id="KW-0547">Nucleotide-binding</keyword>
<feature type="transmembrane region" description="Helical" evidence="10">
    <location>
        <begin position="154"/>
        <end position="181"/>
    </location>
</feature>
<dbReference type="SMART" id="SM00382">
    <property type="entry name" value="AAA"/>
    <property type="match status" value="1"/>
</dbReference>
<comment type="caution">
    <text evidence="12">The sequence shown here is derived from an EMBL/GenBank/DDBJ whole genome shotgun (WGS) entry which is preliminary data.</text>
</comment>
<dbReference type="Pfam" id="PF12698">
    <property type="entry name" value="ABC2_membrane_3"/>
    <property type="match status" value="1"/>
</dbReference>
<evidence type="ECO:0000259" key="11">
    <source>
        <dbReference type="PROSITE" id="PS50893"/>
    </source>
</evidence>
<dbReference type="InterPro" id="IPR013525">
    <property type="entry name" value="ABC2_TM"/>
</dbReference>
<protein>
    <recommendedName>
        <fullName evidence="11">ABC transporter domain-containing protein</fullName>
    </recommendedName>
</protein>
<dbReference type="PROSITE" id="PS50893">
    <property type="entry name" value="ABC_TRANSPORTER_2"/>
    <property type="match status" value="1"/>
</dbReference>
<feature type="domain" description="ABC transporter" evidence="11">
    <location>
        <begin position="394"/>
        <end position="625"/>
    </location>
</feature>
<evidence type="ECO:0000256" key="1">
    <source>
        <dbReference type="ARBA" id="ARBA00004141"/>
    </source>
</evidence>
<dbReference type="GO" id="GO:0140359">
    <property type="term" value="F:ABC-type transporter activity"/>
    <property type="evidence" value="ECO:0007669"/>
    <property type="project" value="InterPro"/>
</dbReference>
<reference evidence="12 13" key="1">
    <citation type="journal article" date="2015" name="Genome Biol.">
        <title>Comparative genomics of Steinernema reveals deeply conserved gene regulatory networks.</title>
        <authorList>
            <person name="Dillman A.R."/>
            <person name="Macchietto M."/>
            <person name="Porter C.F."/>
            <person name="Rogers A."/>
            <person name="Williams B."/>
            <person name="Antoshechkin I."/>
            <person name="Lee M.M."/>
            <person name="Goodwin Z."/>
            <person name="Lu X."/>
            <person name="Lewis E.E."/>
            <person name="Goodrich-Blair H."/>
            <person name="Stock S.P."/>
            <person name="Adams B.J."/>
            <person name="Sternberg P.W."/>
            <person name="Mortazavi A."/>
        </authorList>
    </citation>
    <scope>NUCLEOTIDE SEQUENCE [LARGE SCALE GENOMIC DNA]</scope>
    <source>
        <strain evidence="12 13">ALL</strain>
    </source>
</reference>
<evidence type="ECO:0000256" key="9">
    <source>
        <dbReference type="SAM" id="MobiDB-lite"/>
    </source>
</evidence>
<feature type="compositionally biased region" description="Basic and acidic residues" evidence="9">
    <location>
        <begin position="728"/>
        <end position="737"/>
    </location>
</feature>
<dbReference type="Proteomes" id="UP000298663">
    <property type="component" value="Unassembled WGS sequence"/>
</dbReference>
<dbReference type="InterPro" id="IPR003593">
    <property type="entry name" value="AAA+_ATPase"/>
</dbReference>
<dbReference type="GO" id="GO:0005524">
    <property type="term" value="F:ATP binding"/>
    <property type="evidence" value="ECO:0007669"/>
    <property type="project" value="UniProtKB-KW"/>
</dbReference>
<dbReference type="GO" id="GO:0016020">
    <property type="term" value="C:membrane"/>
    <property type="evidence" value="ECO:0007669"/>
    <property type="project" value="UniProtKB-SubCell"/>
</dbReference>
<gene>
    <name evidence="12" type="ORF">L596_009117</name>
</gene>
<dbReference type="Pfam" id="PF23321">
    <property type="entry name" value="R1_ABCA1"/>
    <property type="match status" value="1"/>
</dbReference>
<evidence type="ECO:0000256" key="4">
    <source>
        <dbReference type="ARBA" id="ARBA00022692"/>
    </source>
</evidence>
<dbReference type="InterPro" id="IPR027417">
    <property type="entry name" value="P-loop_NTPase"/>
</dbReference>
<keyword evidence="3" id="KW-0813">Transport</keyword>
<keyword evidence="4 10" id="KW-0812">Transmembrane</keyword>
<dbReference type="PANTHER" id="PTHR19229">
    <property type="entry name" value="ATP-BINDING CASSETTE TRANSPORTER SUBFAMILY A ABCA"/>
    <property type="match status" value="1"/>
</dbReference>
<organism evidence="12 13">
    <name type="scientific">Steinernema carpocapsae</name>
    <name type="common">Entomopathogenic nematode</name>
    <dbReference type="NCBI Taxonomy" id="34508"/>
    <lineage>
        <taxon>Eukaryota</taxon>
        <taxon>Metazoa</taxon>
        <taxon>Ecdysozoa</taxon>
        <taxon>Nematoda</taxon>
        <taxon>Chromadorea</taxon>
        <taxon>Rhabditida</taxon>
        <taxon>Tylenchina</taxon>
        <taxon>Panagrolaimomorpha</taxon>
        <taxon>Strongyloidoidea</taxon>
        <taxon>Steinernematidae</taxon>
        <taxon>Steinernema</taxon>
    </lineage>
</organism>
<accession>A0A4V6A6K2</accession>
<feature type="region of interest" description="Disordered" evidence="9">
    <location>
        <begin position="704"/>
        <end position="748"/>
    </location>
</feature>
<sequence>MTNFDWEEASSNVSWISTKDPFNPSDIQSFRGLVKKSLPSWDVAENQKVWFNNRALISLPLLTNNFYNAVYRSLIDKTNETATDVGITAINHPMNHTINSAFDSNATQKMVIFRILVLNLILSLIPASFAMTLIEERTSFSKHLQTVSGVPSWVYWIVNFGYDFATYLICSVLIVLLYLALGVPMVISSAASFFSFLLLLVIYGVTAILLVYILQHLFAIPALGFVLIGIGLFFIGVVSSLAVVIIEQMMKTDKTLDMAHKVCAIVFLIIPQYNLGTAVLRLNMVYQTVEMGKKYLNEIGRPDMIDQMPVPDPLQWSLMGKHMVCLSVLAGIYVLVIFFMEYRFLVFAVFRKIERRRTENLLVEKALSTEKLDDDVLVEQAKVSMIEKPEEYGLVVKDLAKSYSKKFLAVKGISFAVERGECFGLLGVNGAGKTTTFSMLTGRLPIGLGEAFIHGKKIADSKFSSFSLFGYCPQFDALNPKLTAREQLEFYSRIRGISEDQLQEVVDWAIREMQLTAYANEISSSYSGGNKRKLSAAIALVADPPVILLDEPSAGMDPSSQQFMWNLILQLRRSNRTTILTSHSMEECEALCTRLAIMVNGQFECLGGLQHLKTKFGKGYTLTMKLHSMDDLFNAKEFIQERLPYACFEAAHCTTLFYRIDSSKCTISEVFDVVNKLQDVVVVNDYSLSQATLDEVFVSFAAKSEEPSTPSQSGTPAGSTGGALSETQDAKEKRSSEETGTEAGADKV</sequence>
<evidence type="ECO:0000256" key="7">
    <source>
        <dbReference type="ARBA" id="ARBA00022989"/>
    </source>
</evidence>
<evidence type="ECO:0000256" key="5">
    <source>
        <dbReference type="ARBA" id="ARBA00022741"/>
    </source>
</evidence>
<dbReference type="Pfam" id="PF00005">
    <property type="entry name" value="ABC_tran"/>
    <property type="match status" value="1"/>
</dbReference>
<feature type="compositionally biased region" description="Polar residues" evidence="9">
    <location>
        <begin position="707"/>
        <end position="718"/>
    </location>
</feature>
<dbReference type="FunFam" id="3.40.50.300:FF:000335">
    <property type="entry name" value="ATP binding cassette subfamily A member 5"/>
    <property type="match status" value="1"/>
</dbReference>
<dbReference type="InterPro" id="IPR026082">
    <property type="entry name" value="ABCA"/>
</dbReference>